<dbReference type="InterPro" id="IPR000812">
    <property type="entry name" value="TFIIB"/>
</dbReference>
<keyword evidence="6" id="KW-1185">Reference proteome</keyword>
<dbReference type="PANTHER" id="PTHR11618">
    <property type="entry name" value="TRANSCRIPTION INITIATION FACTOR IIB-RELATED"/>
    <property type="match status" value="1"/>
</dbReference>
<evidence type="ECO:0000256" key="3">
    <source>
        <dbReference type="ARBA" id="ARBA00031706"/>
    </source>
</evidence>
<dbReference type="CDD" id="cd00043">
    <property type="entry name" value="CYCLIN_SF"/>
    <property type="match status" value="1"/>
</dbReference>
<reference evidence="5 6" key="1">
    <citation type="journal article" date="2017" name="Mol. Biol. Evol.">
        <title>The 4-celled Tetrabaena socialis nuclear genome reveals the essential components for genetic control of cell number at the origin of multicellularity in the volvocine lineage.</title>
        <authorList>
            <person name="Featherston J."/>
            <person name="Arakaki Y."/>
            <person name="Hanschen E.R."/>
            <person name="Ferris P.J."/>
            <person name="Michod R.E."/>
            <person name="Olson B.J.S.C."/>
            <person name="Nozaki H."/>
            <person name="Durand P.M."/>
        </authorList>
    </citation>
    <scope>NUCLEOTIDE SEQUENCE [LARGE SCALE GENOMIC DNA]</scope>
    <source>
        <strain evidence="5 6">NIES-571</strain>
    </source>
</reference>
<keyword evidence="1" id="KW-0805">Transcription regulation</keyword>
<dbReference type="InterPro" id="IPR013137">
    <property type="entry name" value="Znf_TFIIB"/>
</dbReference>
<dbReference type="EMBL" id="PGGS01000276">
    <property type="protein sequence ID" value="PNH05831.1"/>
    <property type="molecule type" value="Genomic_DNA"/>
</dbReference>
<dbReference type="AlphaFoldDB" id="A0A2J7ZZX8"/>
<name>A0A2J7ZZX8_9CHLO</name>
<evidence type="ECO:0000256" key="1">
    <source>
        <dbReference type="ARBA" id="ARBA00023015"/>
    </source>
</evidence>
<dbReference type="GO" id="GO:0017025">
    <property type="term" value="F:TBP-class protein binding"/>
    <property type="evidence" value="ECO:0007669"/>
    <property type="project" value="TreeGrafter"/>
</dbReference>
<dbReference type="GO" id="GO:0070897">
    <property type="term" value="P:transcription preinitiation complex assembly"/>
    <property type="evidence" value="ECO:0007669"/>
    <property type="project" value="InterPro"/>
</dbReference>
<sequence length="321" mass="35654">MSYLEPTTWDETCVECGAEGSKVLDAKEAEVYCGVCGTVSEMRLIDNRPEHQVYTDDTGRKEDPSHAGLPQKYASLFGPALGCMTDSSTTFGKRLAKIGAEGHRMSPSGKQPPPRGVVDVIKAFDHVLSASHIPDSIRHTAGEMFAEFIAITRIVGSGRKTAYAACIYYTSNAMERKRSKSEIERDFGIGKEFAATCNKVQDALVHHKQWAHLFLDRSTKGSDLVHRMVLVQPKIPDHARTRVMMQCDKIWNVLNANDILQNENPQGVNIAVIFVACVMCDVAVDHADIMTACRDAKYEVCKSAFKRNQRLVRDAVCRFPI</sequence>
<dbReference type="Gene3D" id="1.10.472.170">
    <property type="match status" value="1"/>
</dbReference>
<evidence type="ECO:0000259" key="4">
    <source>
        <dbReference type="Pfam" id="PF08271"/>
    </source>
</evidence>
<keyword evidence="2" id="KW-0804">Transcription</keyword>
<evidence type="ECO:0000256" key="2">
    <source>
        <dbReference type="ARBA" id="ARBA00023163"/>
    </source>
</evidence>
<dbReference type="GO" id="GO:0097550">
    <property type="term" value="C:transcription preinitiation complex"/>
    <property type="evidence" value="ECO:0007669"/>
    <property type="project" value="TreeGrafter"/>
</dbReference>
<protein>
    <recommendedName>
        <fullName evidence="3">General transcription factor TFIIB</fullName>
    </recommendedName>
</protein>
<gene>
    <name evidence="5" type="ORF">TSOC_007854</name>
</gene>
<feature type="domain" description="TFIIB-type" evidence="4">
    <location>
        <begin position="12"/>
        <end position="50"/>
    </location>
</feature>
<dbReference type="PANTHER" id="PTHR11618:SF13">
    <property type="entry name" value="TRANSCRIPTION INITIATION FACTOR IIB"/>
    <property type="match status" value="1"/>
</dbReference>
<keyword evidence="5" id="KW-0396">Initiation factor</keyword>
<dbReference type="SUPFAM" id="SSF57783">
    <property type="entry name" value="Zinc beta-ribbon"/>
    <property type="match status" value="1"/>
</dbReference>
<evidence type="ECO:0000313" key="5">
    <source>
        <dbReference type="EMBL" id="PNH05831.1"/>
    </source>
</evidence>
<organism evidence="5 6">
    <name type="scientific">Tetrabaena socialis</name>
    <dbReference type="NCBI Taxonomy" id="47790"/>
    <lineage>
        <taxon>Eukaryota</taxon>
        <taxon>Viridiplantae</taxon>
        <taxon>Chlorophyta</taxon>
        <taxon>core chlorophytes</taxon>
        <taxon>Chlorophyceae</taxon>
        <taxon>CS clade</taxon>
        <taxon>Chlamydomonadales</taxon>
        <taxon>Tetrabaenaceae</taxon>
        <taxon>Tetrabaena</taxon>
    </lineage>
</organism>
<evidence type="ECO:0000313" key="6">
    <source>
        <dbReference type="Proteomes" id="UP000236333"/>
    </source>
</evidence>
<comment type="caution">
    <text evidence="5">The sequence shown here is derived from an EMBL/GenBank/DDBJ whole genome shotgun (WGS) entry which is preliminary data.</text>
</comment>
<dbReference type="Pfam" id="PF08271">
    <property type="entry name" value="Zn_Ribbon_TF"/>
    <property type="match status" value="1"/>
</dbReference>
<accession>A0A2J7ZZX8</accession>
<dbReference type="GO" id="GO:0003743">
    <property type="term" value="F:translation initiation factor activity"/>
    <property type="evidence" value="ECO:0007669"/>
    <property type="project" value="UniProtKB-KW"/>
</dbReference>
<keyword evidence="5" id="KW-0648">Protein biosynthesis</keyword>
<dbReference type="GO" id="GO:0005634">
    <property type="term" value="C:nucleus"/>
    <property type="evidence" value="ECO:0007669"/>
    <property type="project" value="TreeGrafter"/>
</dbReference>
<proteinExistence type="predicted"/>
<dbReference type="Proteomes" id="UP000236333">
    <property type="component" value="Unassembled WGS sequence"/>
</dbReference>